<dbReference type="RefSeq" id="XP_006825097.1">
    <property type="nucleotide sequence ID" value="XM_006825034.1"/>
</dbReference>
<dbReference type="InterPro" id="IPR051590">
    <property type="entry name" value="Replication_Regulatory_Kinase"/>
</dbReference>
<evidence type="ECO:0000256" key="5">
    <source>
        <dbReference type="SAM" id="MobiDB-lite"/>
    </source>
</evidence>
<dbReference type="PROSITE" id="PS51265">
    <property type="entry name" value="ZF_DBF4"/>
    <property type="match status" value="1"/>
</dbReference>
<feature type="compositionally biased region" description="Polar residues" evidence="5">
    <location>
        <begin position="947"/>
        <end position="963"/>
    </location>
</feature>
<feature type="domain" description="DBF4-type" evidence="6">
    <location>
        <begin position="311"/>
        <end position="360"/>
    </location>
</feature>
<feature type="compositionally biased region" description="Polar residues" evidence="5">
    <location>
        <begin position="910"/>
        <end position="928"/>
    </location>
</feature>
<dbReference type="GeneID" id="100368099"/>
<evidence type="ECO:0000256" key="1">
    <source>
        <dbReference type="ARBA" id="ARBA00022723"/>
    </source>
</evidence>
<feature type="region of interest" description="Disordered" evidence="5">
    <location>
        <begin position="1135"/>
        <end position="1162"/>
    </location>
</feature>
<feature type="compositionally biased region" description="Low complexity" evidence="5">
    <location>
        <begin position="93"/>
        <end position="107"/>
    </location>
</feature>
<accession>A0ABM0MYK6</accession>
<feature type="region of interest" description="Disordered" evidence="5">
    <location>
        <begin position="1176"/>
        <end position="1195"/>
    </location>
</feature>
<feature type="region of interest" description="Disordered" evidence="5">
    <location>
        <begin position="187"/>
        <end position="214"/>
    </location>
</feature>
<dbReference type="InterPro" id="IPR038545">
    <property type="entry name" value="Znf_DBF_sf"/>
</dbReference>
<feature type="region of interest" description="Disordered" evidence="5">
    <location>
        <begin position="885"/>
        <end position="928"/>
    </location>
</feature>
<keyword evidence="3" id="KW-0862">Zinc</keyword>
<feature type="region of interest" description="Disordered" evidence="5">
    <location>
        <begin position="947"/>
        <end position="977"/>
    </location>
</feature>
<evidence type="ECO:0000259" key="6">
    <source>
        <dbReference type="PROSITE" id="PS51265"/>
    </source>
</evidence>
<evidence type="ECO:0000313" key="7">
    <source>
        <dbReference type="Proteomes" id="UP000694865"/>
    </source>
</evidence>
<feature type="region of interest" description="Disordered" evidence="5">
    <location>
        <begin position="1"/>
        <end position="31"/>
    </location>
</feature>
<dbReference type="SMART" id="SM00586">
    <property type="entry name" value="ZnF_DBF"/>
    <property type="match status" value="1"/>
</dbReference>
<protein>
    <submittedName>
        <fullName evidence="8">DNA repair protein RAD50-like</fullName>
    </submittedName>
</protein>
<keyword evidence="7" id="KW-1185">Reference proteome</keyword>
<feature type="compositionally biased region" description="Polar residues" evidence="5">
    <location>
        <begin position="13"/>
        <end position="22"/>
    </location>
</feature>
<dbReference type="PANTHER" id="PTHR15375:SF26">
    <property type="entry name" value="PROTEIN CHIFFON"/>
    <property type="match status" value="1"/>
</dbReference>
<keyword evidence="2 4" id="KW-0863">Zinc-finger</keyword>
<feature type="compositionally biased region" description="Basic and acidic residues" evidence="5">
    <location>
        <begin position="263"/>
        <end position="280"/>
    </location>
</feature>
<feature type="region of interest" description="Disordered" evidence="5">
    <location>
        <begin position="989"/>
        <end position="1113"/>
    </location>
</feature>
<organism evidence="7 8">
    <name type="scientific">Saccoglossus kowalevskii</name>
    <name type="common">Acorn worm</name>
    <dbReference type="NCBI Taxonomy" id="10224"/>
    <lineage>
        <taxon>Eukaryota</taxon>
        <taxon>Metazoa</taxon>
        <taxon>Hemichordata</taxon>
        <taxon>Enteropneusta</taxon>
        <taxon>Harrimaniidae</taxon>
        <taxon>Saccoglossus</taxon>
    </lineage>
</organism>
<evidence type="ECO:0000256" key="3">
    <source>
        <dbReference type="ARBA" id="ARBA00022833"/>
    </source>
</evidence>
<evidence type="ECO:0000313" key="8">
    <source>
        <dbReference type="RefSeq" id="XP_006825097.1"/>
    </source>
</evidence>
<dbReference type="Gene3D" id="6.10.250.3410">
    <property type="entry name" value="DBF zinc finger"/>
    <property type="match status" value="1"/>
</dbReference>
<gene>
    <name evidence="8" type="primary">LOC100368099</name>
</gene>
<proteinExistence type="predicted"/>
<feature type="compositionally biased region" description="Polar residues" evidence="5">
    <location>
        <begin position="202"/>
        <end position="211"/>
    </location>
</feature>
<feature type="compositionally biased region" description="Polar residues" evidence="5">
    <location>
        <begin position="1046"/>
        <end position="1055"/>
    </location>
</feature>
<dbReference type="InterPro" id="IPR006572">
    <property type="entry name" value="Znf_DBF"/>
</dbReference>
<dbReference type="Pfam" id="PF07535">
    <property type="entry name" value="zf-DBF"/>
    <property type="match status" value="1"/>
</dbReference>
<feature type="region of interest" description="Disordered" evidence="5">
    <location>
        <begin position="1224"/>
        <end position="1248"/>
    </location>
</feature>
<feature type="region of interest" description="Disordered" evidence="5">
    <location>
        <begin position="263"/>
        <end position="282"/>
    </location>
</feature>
<feature type="compositionally biased region" description="Basic residues" evidence="5">
    <location>
        <begin position="1034"/>
        <end position="1044"/>
    </location>
</feature>
<feature type="region of interest" description="Disordered" evidence="5">
    <location>
        <begin position="457"/>
        <end position="501"/>
    </location>
</feature>
<feature type="region of interest" description="Disordered" evidence="5">
    <location>
        <begin position="87"/>
        <end position="137"/>
    </location>
</feature>
<evidence type="ECO:0000256" key="4">
    <source>
        <dbReference type="PROSITE-ProRule" id="PRU00600"/>
    </source>
</evidence>
<feature type="compositionally biased region" description="Acidic residues" evidence="5">
    <location>
        <begin position="1059"/>
        <end position="1068"/>
    </location>
</feature>
<reference evidence="8" key="1">
    <citation type="submission" date="2025-08" db="UniProtKB">
        <authorList>
            <consortium name="RefSeq"/>
        </authorList>
    </citation>
    <scope>IDENTIFICATION</scope>
    <source>
        <tissue evidence="8">Testes</tissue>
    </source>
</reference>
<keyword evidence="1" id="KW-0479">Metal-binding</keyword>
<feature type="compositionally biased region" description="Basic and acidic residues" evidence="5">
    <location>
        <begin position="885"/>
        <end position="909"/>
    </location>
</feature>
<feature type="compositionally biased region" description="Polar residues" evidence="5">
    <location>
        <begin position="127"/>
        <end position="136"/>
    </location>
</feature>
<dbReference type="PANTHER" id="PTHR15375">
    <property type="entry name" value="ACTIVATOR OF S-PHASE KINASE-RELATED"/>
    <property type="match status" value="1"/>
</dbReference>
<name>A0ABM0MYK6_SACKO</name>
<feature type="compositionally biased region" description="Polar residues" evidence="5">
    <location>
        <begin position="463"/>
        <end position="473"/>
    </location>
</feature>
<dbReference type="Proteomes" id="UP000694865">
    <property type="component" value="Unplaced"/>
</dbReference>
<sequence>MAMPDKPRRSKSRNVSGQSGSKGDSRKEKSSSFDLYPLKGKVFYLDLRQYGKIKILEKDLIDLGGVVEKFLCNEVTHVISNRIGDASGDGAAVSSPNPSPVISNPSPMNLKSSSVKGLDSPQMVDSPASNDGTKTASFARGKAIAQKAVTTQRMGNTDVLTNAKKWGAKIKPLEQVVRFITNYKERLSRSNTKTKSKPPKTASQAKPSQKVSMHKMKRPYLKVEHTSRHFRPLSKEFSKWPTVGLDTVPGACPFDGVNYEDGHCAERSEDRGNKEDETTKQSECTISKTNQKVVRLVTAGEARQAQEKQKRKKNAGYCECCQVHYEDLLEHLRSDTHTAFVNQTKHYTSLDAMVSEGPNMERFLNDVLKYHNESKNYLDNIRDFEEDELKISAEGKKKKTINTRVPATLRQEDPSAQYSPVTKNQSRLDGKQIIETPKVKGLTTVAKKLPCSASKVKGKATKALTTKHQQSTPKLIRTPSASSKKEQKSTPKSKGTSMAKKTIKVNKEPTVGNLIICALNVPKGNRKTVVGKPESLTKDFKSCGGEIVEISHVQNETCAISESRISCNEKKSVCGEKRKVSSLTKIKTTNNAKTTVDEDILTLTPKRSKSETNGHGKRLENKFECKGQNNIADVLGHSSPTVETNQLEVGKSLEKTPVKTDSARLASMRTPEKVQSPAIRRIQSYAGTPPRQPSISRIYSSDLSIEDFAGFTNSDIERTRKHLEELKTMMSAFDVVVFPSEPDPIDEGDSDVFVNDSADMNIEIASFRSGASEWEKSLSGFLEKQVSNASLKILTDEDSMKVSSVDHQVKKPEKQHKSDCFAVPQKITRRKIVSRQESLSSAPSKTLEWSSEEHSVFDKFSESPCLAKRPFSVSSSFMSSIREKRQQLLESQKSHESAIEQMKKDKQIENQKTSPTQNHSTAIRSLVKNSQGRCVVNTDHKSNCTNNTNNFLHSNQNDSTALNSSSQFSPPSSPVFKAGVKNANQLQSDSPVFKKGKHNKEDYAALIDSPTRTMRKRPSESPIWQRTKVFVSTPKKRKGGKKRNQLIANENSPSQADVPEPDDSESEVDFPLVKNSSPWKSEEDRCNYGKPFQNLRNTPQRPSPLQLKTDDNALNSQLPRTCVRQIFSKDQHMNRNCFKSPMSKTNRLPPSPSTPSRRTYSPRTPKIYRELLARASTSAPPSFPQHPRSPTFLHSSGQRFTISKRPHYSTEILYPSWFRGTGRRRTRSMSIPTPISRLRTSPRGATARRRLESARQWDEYSFKDNDSVRTLPVF</sequence>
<evidence type="ECO:0000256" key="2">
    <source>
        <dbReference type="ARBA" id="ARBA00022771"/>
    </source>
</evidence>